<gene>
    <name evidence="1" type="ORF">QFC20_000580</name>
</gene>
<protein>
    <submittedName>
        <fullName evidence="1">Uncharacterized protein</fullName>
    </submittedName>
</protein>
<dbReference type="Proteomes" id="UP001230649">
    <property type="component" value="Unassembled WGS sequence"/>
</dbReference>
<dbReference type="EMBL" id="JASBWS010000003">
    <property type="protein sequence ID" value="KAJ9116647.1"/>
    <property type="molecule type" value="Genomic_DNA"/>
</dbReference>
<sequence>MSTITKPIALVTGASSGIGRTSAIALIKAGWRVVLSGRRREELEVTEEMGREVLRDAGKGDEAGDETLVLVAVGDVSVESTVKEMFEQVQKVYGRLDLLFNNAGISGKAIPIEDLEIQDYLAVMNINVTAAVICTQYATRMMKAQEPQGGRIINNGSIAAYAPRPNATSYTISKHAIAGLTKSTSLDGRKYNIAACQLDIGNAATAMGGGAANGVPQADGTIKPEATFDVEEVGRAVVYMASLPLGANVFNMTLMATTMPFIARG</sequence>
<organism evidence="1 2">
    <name type="scientific">Naganishia adeliensis</name>
    <dbReference type="NCBI Taxonomy" id="92952"/>
    <lineage>
        <taxon>Eukaryota</taxon>
        <taxon>Fungi</taxon>
        <taxon>Dikarya</taxon>
        <taxon>Basidiomycota</taxon>
        <taxon>Agaricomycotina</taxon>
        <taxon>Tremellomycetes</taxon>
        <taxon>Filobasidiales</taxon>
        <taxon>Filobasidiaceae</taxon>
        <taxon>Naganishia</taxon>
    </lineage>
</organism>
<accession>A0ACC2WY95</accession>
<keyword evidence="2" id="KW-1185">Reference proteome</keyword>
<name>A0ACC2WY95_9TREE</name>
<evidence type="ECO:0000313" key="2">
    <source>
        <dbReference type="Proteomes" id="UP001230649"/>
    </source>
</evidence>
<comment type="caution">
    <text evidence="1">The sequence shown here is derived from an EMBL/GenBank/DDBJ whole genome shotgun (WGS) entry which is preliminary data.</text>
</comment>
<reference evidence="1" key="1">
    <citation type="submission" date="2023-04" db="EMBL/GenBank/DDBJ databases">
        <title>Draft Genome sequencing of Naganishia species isolated from polar environments using Oxford Nanopore Technology.</title>
        <authorList>
            <person name="Leo P."/>
            <person name="Venkateswaran K."/>
        </authorList>
    </citation>
    <scope>NUCLEOTIDE SEQUENCE</scope>
    <source>
        <strain evidence="1">MNA-CCFEE 5262</strain>
    </source>
</reference>
<proteinExistence type="predicted"/>
<evidence type="ECO:0000313" key="1">
    <source>
        <dbReference type="EMBL" id="KAJ9116647.1"/>
    </source>
</evidence>